<evidence type="ECO:0000256" key="1">
    <source>
        <dbReference type="SAM" id="SignalP"/>
    </source>
</evidence>
<evidence type="ECO:0000313" key="2">
    <source>
        <dbReference type="EMBL" id="KAG2266947.1"/>
    </source>
</evidence>
<keyword evidence="1" id="KW-0732">Signal</keyword>
<reference evidence="2 3" key="1">
    <citation type="submission" date="2020-02" db="EMBL/GenBank/DDBJ databases">
        <authorList>
            <person name="Ma Q."/>
            <person name="Huang Y."/>
            <person name="Song X."/>
            <person name="Pei D."/>
        </authorList>
    </citation>
    <scope>NUCLEOTIDE SEQUENCE [LARGE SCALE GENOMIC DNA]</scope>
    <source>
        <strain evidence="2">Sxm20200214</strain>
        <tissue evidence="2">Leaf</tissue>
    </source>
</reference>
<gene>
    <name evidence="2" type="ORF">Bca52824_074026</name>
</gene>
<protein>
    <submittedName>
        <fullName evidence="2">Uncharacterized protein</fullName>
    </submittedName>
</protein>
<sequence length="432" mass="48284">MLSLWLLVFYSAAPVTFPATAVNCFSGESPDEIYSGAFPQLVWTRFVFVPLWRCLLTSSSDLSASVKLPIAIACFSCSRSFQCTDLNSHRLLPSSSAPCPMNPFPKGMTSSALLWCEPCIRSGSCSSDLARFENLGLSAHDVQSPRAMEYLFADLQIPLPPLAYFGLWWRTTVATSRSRQLSLSPPNPRLLKLLPPLSYHVMCLVCYLWETSQDVPSVSFNSYFSFSRQCSISVPTLRCLKIESSSPLKLSFVGKFSQTSSRQGRKRSFPISSLSKKRILPPQSFNSSADTYNCSMGCLTKFCIMGILNSSFGERPISSFLERSLSTLYSFLRRTLPSTFSITLPSTFSIMEKVFQRSDVQTSRATHFLQSPILVKDQIDLKSISLEALLKKLPVFVNDSNRLTYPFNALVFIDVTSEFHSLAMSHLLVIFS</sequence>
<keyword evidence="3" id="KW-1185">Reference proteome</keyword>
<name>A0A8X7QB79_BRACI</name>
<evidence type="ECO:0000313" key="3">
    <source>
        <dbReference type="Proteomes" id="UP000886595"/>
    </source>
</evidence>
<dbReference type="EMBL" id="JAAMPC010000014">
    <property type="protein sequence ID" value="KAG2266947.1"/>
    <property type="molecule type" value="Genomic_DNA"/>
</dbReference>
<accession>A0A8X7QB79</accession>
<dbReference type="Proteomes" id="UP000886595">
    <property type="component" value="Unassembled WGS sequence"/>
</dbReference>
<feature type="chain" id="PRO_5036495549" evidence="1">
    <location>
        <begin position="19"/>
        <end position="432"/>
    </location>
</feature>
<organism evidence="2 3">
    <name type="scientific">Brassica carinata</name>
    <name type="common">Ethiopian mustard</name>
    <name type="synonym">Abyssinian cabbage</name>
    <dbReference type="NCBI Taxonomy" id="52824"/>
    <lineage>
        <taxon>Eukaryota</taxon>
        <taxon>Viridiplantae</taxon>
        <taxon>Streptophyta</taxon>
        <taxon>Embryophyta</taxon>
        <taxon>Tracheophyta</taxon>
        <taxon>Spermatophyta</taxon>
        <taxon>Magnoliopsida</taxon>
        <taxon>eudicotyledons</taxon>
        <taxon>Gunneridae</taxon>
        <taxon>Pentapetalae</taxon>
        <taxon>rosids</taxon>
        <taxon>malvids</taxon>
        <taxon>Brassicales</taxon>
        <taxon>Brassicaceae</taxon>
        <taxon>Brassiceae</taxon>
        <taxon>Brassica</taxon>
    </lineage>
</organism>
<feature type="signal peptide" evidence="1">
    <location>
        <begin position="1"/>
        <end position="18"/>
    </location>
</feature>
<proteinExistence type="predicted"/>
<comment type="caution">
    <text evidence="2">The sequence shown here is derived from an EMBL/GenBank/DDBJ whole genome shotgun (WGS) entry which is preliminary data.</text>
</comment>
<dbReference type="AlphaFoldDB" id="A0A8X7QB79"/>